<feature type="domain" description="Core Histone H2A/H2B/H3" evidence="16">
    <location>
        <begin position="12"/>
        <end position="88"/>
    </location>
</feature>
<evidence type="ECO:0000256" key="4">
    <source>
        <dbReference type="ARBA" id="ARBA00006564"/>
    </source>
</evidence>
<accession>A0A1D2M6E5</accession>
<comment type="subcellular location">
    <subcellularLocation>
        <location evidence="3">Chromosome</location>
    </subcellularLocation>
    <subcellularLocation>
        <location evidence="2 14">Nucleus</location>
    </subcellularLocation>
</comment>
<dbReference type="STRING" id="48709.A0A1D2M6E5"/>
<comment type="similarity">
    <text evidence="4">Belongs to the histone H4 family.</text>
</comment>
<evidence type="ECO:0000313" key="17">
    <source>
        <dbReference type="EMBL" id="ODM88560.1"/>
    </source>
</evidence>
<sequence>MSGRGKGGKVKGKAKSRSSRAGLQFPVGRIHRLLRKGNYAERVGAGAPVYLAAVMEYLAAEVLELAGNAARDNKKTRIIPRHLQLAIRNDEELNKLLRKGGKGAKRHRKSDIQGIPPAIRRLARRGGVKRISGLIYEETRGVLKVFLENVIRDAVTYTSTPRGRPSLPWTLSMLSSDKAELSTDSEVKQTKTKRQKYKPNGSF</sequence>
<dbReference type="PRINTS" id="PR00620">
    <property type="entry name" value="HISTONEH2A"/>
</dbReference>
<comment type="subunit">
    <text evidence="6 14">The nucleosome is a histone octamer containing two molecules each of H2A, H2B, H3 and H4 assembled in one H3-H4 heterotetramer and two H2A-H2B heterodimers. The octamer wraps approximately 147 bp of DNA.</text>
</comment>
<feature type="region of interest" description="Disordered" evidence="15">
    <location>
        <begin position="1"/>
        <end position="21"/>
    </location>
</feature>
<evidence type="ECO:0000256" key="2">
    <source>
        <dbReference type="ARBA" id="ARBA00004123"/>
    </source>
</evidence>
<dbReference type="FunFam" id="1.10.20.10:FF:000173">
    <property type="entry name" value="Histone H2A"/>
    <property type="match status" value="1"/>
</dbReference>
<evidence type="ECO:0000256" key="7">
    <source>
        <dbReference type="ARBA" id="ARBA00017642"/>
    </source>
</evidence>
<dbReference type="EMBL" id="LJIJ01003426">
    <property type="protein sequence ID" value="ODM88560.1"/>
    <property type="molecule type" value="Genomic_DNA"/>
</dbReference>
<evidence type="ECO:0000256" key="14">
    <source>
        <dbReference type="RuleBase" id="RU003767"/>
    </source>
</evidence>
<dbReference type="InterPro" id="IPR009072">
    <property type="entry name" value="Histone-fold"/>
</dbReference>
<evidence type="ECO:0000256" key="12">
    <source>
        <dbReference type="ARBA" id="ARBA00023242"/>
    </source>
</evidence>
<dbReference type="GO" id="GO:0046982">
    <property type="term" value="F:protein heterodimerization activity"/>
    <property type="evidence" value="ECO:0007669"/>
    <property type="project" value="InterPro"/>
</dbReference>
<evidence type="ECO:0000256" key="13">
    <source>
        <dbReference type="ARBA" id="ARBA00023269"/>
    </source>
</evidence>
<dbReference type="AlphaFoldDB" id="A0A1D2M6E5"/>
<dbReference type="Proteomes" id="UP000094527">
    <property type="component" value="Unassembled WGS sequence"/>
</dbReference>
<evidence type="ECO:0000256" key="3">
    <source>
        <dbReference type="ARBA" id="ARBA00004286"/>
    </source>
</evidence>
<organism evidence="17 18">
    <name type="scientific">Orchesella cincta</name>
    <name type="common">Springtail</name>
    <name type="synonym">Podura cincta</name>
    <dbReference type="NCBI Taxonomy" id="48709"/>
    <lineage>
        <taxon>Eukaryota</taxon>
        <taxon>Metazoa</taxon>
        <taxon>Ecdysozoa</taxon>
        <taxon>Arthropoda</taxon>
        <taxon>Hexapoda</taxon>
        <taxon>Collembola</taxon>
        <taxon>Entomobryomorpha</taxon>
        <taxon>Entomobryoidea</taxon>
        <taxon>Orchesellidae</taxon>
        <taxon>Orchesellinae</taxon>
        <taxon>Orchesella</taxon>
    </lineage>
</organism>
<dbReference type="Gene3D" id="1.10.20.10">
    <property type="entry name" value="Histone, subunit A"/>
    <property type="match status" value="2"/>
</dbReference>
<feature type="region of interest" description="Disordered" evidence="15">
    <location>
        <begin position="178"/>
        <end position="203"/>
    </location>
</feature>
<comment type="similarity">
    <text evidence="5 14">Belongs to the histone H2A family.</text>
</comment>
<dbReference type="CDD" id="cd22912">
    <property type="entry name" value="HFD_H4"/>
    <property type="match status" value="1"/>
</dbReference>
<keyword evidence="12 14" id="KW-0539">Nucleus</keyword>
<dbReference type="GO" id="GO:0005634">
    <property type="term" value="C:nucleus"/>
    <property type="evidence" value="ECO:0007669"/>
    <property type="project" value="UniProtKB-SubCell"/>
</dbReference>
<keyword evidence="9" id="KW-1017">Isopeptide bond</keyword>
<keyword evidence="10" id="KW-0832">Ubl conjugation</keyword>
<reference evidence="17 18" key="1">
    <citation type="journal article" date="2016" name="Genome Biol. Evol.">
        <title>Gene Family Evolution Reflects Adaptation to Soil Environmental Stressors in the Genome of the Collembolan Orchesella cincta.</title>
        <authorList>
            <person name="Faddeeva-Vakhrusheva A."/>
            <person name="Derks M.F."/>
            <person name="Anvar S.Y."/>
            <person name="Agamennone V."/>
            <person name="Suring W."/>
            <person name="Smit S."/>
            <person name="van Straalen N.M."/>
            <person name="Roelofs D."/>
        </authorList>
    </citation>
    <scope>NUCLEOTIDE SEQUENCE [LARGE SCALE GENOMIC DNA]</scope>
    <source>
        <tissue evidence="17">Mixed pool</tissue>
    </source>
</reference>
<dbReference type="OrthoDB" id="9419637at2759"/>
<dbReference type="GO" id="GO:0030527">
    <property type="term" value="F:structural constituent of chromatin"/>
    <property type="evidence" value="ECO:0007669"/>
    <property type="project" value="InterPro"/>
</dbReference>
<comment type="function">
    <text evidence="1">Core component of nucleosome. Nucleosomes wrap and compact DNA into chromatin, limiting DNA accessibility to the cellular machineries which require DNA as a template. Histones thereby play a central role in transcription regulation, DNA repair, DNA replication and chromosomal stability. DNA accessibility is regulated via a complex set of post-translational modifications of histones, also called histone code, and nucleosome remodeling.</text>
</comment>
<evidence type="ECO:0000256" key="8">
    <source>
        <dbReference type="ARBA" id="ARBA00022454"/>
    </source>
</evidence>
<dbReference type="Pfam" id="PF00125">
    <property type="entry name" value="Histone"/>
    <property type="match status" value="1"/>
</dbReference>
<dbReference type="InterPro" id="IPR002119">
    <property type="entry name" value="Histone_H2A"/>
</dbReference>
<dbReference type="CDD" id="cd00074">
    <property type="entry name" value="HFD_H2A"/>
    <property type="match status" value="1"/>
</dbReference>
<protein>
    <recommendedName>
        <fullName evidence="7 14">Histone H2A</fullName>
    </recommendedName>
</protein>
<keyword evidence="18" id="KW-1185">Reference proteome</keyword>
<dbReference type="PROSITE" id="PS00046">
    <property type="entry name" value="HISTONE_H2A"/>
    <property type="match status" value="1"/>
</dbReference>
<dbReference type="InterPro" id="IPR001951">
    <property type="entry name" value="Histone_H4"/>
</dbReference>
<evidence type="ECO:0000259" key="16">
    <source>
        <dbReference type="Pfam" id="PF00125"/>
    </source>
</evidence>
<keyword evidence="11 14" id="KW-0238">DNA-binding</keyword>
<keyword evidence="13 14" id="KW-0544">Nucleosome core</keyword>
<dbReference type="GO" id="GO:0003677">
    <property type="term" value="F:DNA binding"/>
    <property type="evidence" value="ECO:0007669"/>
    <property type="project" value="UniProtKB-KW"/>
</dbReference>
<evidence type="ECO:0000313" key="18">
    <source>
        <dbReference type="Proteomes" id="UP000094527"/>
    </source>
</evidence>
<dbReference type="SUPFAM" id="SSF47113">
    <property type="entry name" value="Histone-fold"/>
    <property type="match status" value="2"/>
</dbReference>
<dbReference type="SMART" id="SM00414">
    <property type="entry name" value="H2A"/>
    <property type="match status" value="1"/>
</dbReference>
<evidence type="ECO:0000256" key="10">
    <source>
        <dbReference type="ARBA" id="ARBA00022843"/>
    </source>
</evidence>
<comment type="caution">
    <text evidence="17">The sequence shown here is derived from an EMBL/GenBank/DDBJ whole genome shotgun (WGS) entry which is preliminary data.</text>
</comment>
<evidence type="ECO:0000256" key="15">
    <source>
        <dbReference type="SAM" id="MobiDB-lite"/>
    </source>
</evidence>
<dbReference type="SMART" id="SM00417">
    <property type="entry name" value="H4"/>
    <property type="match status" value="1"/>
</dbReference>
<proteinExistence type="inferred from homology"/>
<dbReference type="InterPro" id="IPR007125">
    <property type="entry name" value="H2A/H2B/H3"/>
</dbReference>
<name>A0A1D2M6E5_ORCCI</name>
<evidence type="ECO:0000256" key="11">
    <source>
        <dbReference type="ARBA" id="ARBA00023125"/>
    </source>
</evidence>
<feature type="compositionally biased region" description="Basic residues" evidence="15">
    <location>
        <begin position="1"/>
        <end position="18"/>
    </location>
</feature>
<dbReference type="InterPro" id="IPR032458">
    <property type="entry name" value="Histone_H2A_CS"/>
</dbReference>
<feature type="compositionally biased region" description="Basic and acidic residues" evidence="15">
    <location>
        <begin position="178"/>
        <end position="189"/>
    </location>
</feature>
<evidence type="ECO:0000256" key="1">
    <source>
        <dbReference type="ARBA" id="ARBA00002001"/>
    </source>
</evidence>
<dbReference type="GO" id="GO:0000786">
    <property type="term" value="C:nucleosome"/>
    <property type="evidence" value="ECO:0007669"/>
    <property type="project" value="UniProtKB-KW"/>
</dbReference>
<keyword evidence="8 14" id="KW-0158">Chromosome</keyword>
<dbReference type="PANTHER" id="PTHR23430">
    <property type="entry name" value="HISTONE H2A"/>
    <property type="match status" value="1"/>
</dbReference>
<gene>
    <name evidence="17" type="ORF">Ocin01_18125</name>
</gene>
<dbReference type="OMA" id="RRLARRX"/>
<evidence type="ECO:0000256" key="5">
    <source>
        <dbReference type="ARBA" id="ARBA00010691"/>
    </source>
</evidence>
<evidence type="ECO:0000256" key="6">
    <source>
        <dbReference type="ARBA" id="ARBA00011538"/>
    </source>
</evidence>
<evidence type="ECO:0000256" key="9">
    <source>
        <dbReference type="ARBA" id="ARBA00022499"/>
    </source>
</evidence>